<evidence type="ECO:0000256" key="12">
    <source>
        <dbReference type="ARBA" id="ARBA00023012"/>
    </source>
</evidence>
<dbReference type="Pfam" id="PF06580">
    <property type="entry name" value="His_kinase"/>
    <property type="match status" value="1"/>
</dbReference>
<dbReference type="OrthoDB" id="9776552at2"/>
<keyword evidence="5" id="KW-0597">Phosphoprotein</keyword>
<keyword evidence="8" id="KW-0547">Nucleotide-binding</keyword>
<comment type="catalytic activity">
    <reaction evidence="1">
        <text>ATP + protein L-histidine = ADP + protein N-phospho-L-histidine.</text>
        <dbReference type="EC" id="2.7.13.3"/>
    </reaction>
</comment>
<dbReference type="Proteomes" id="UP000215509">
    <property type="component" value="Unassembled WGS sequence"/>
</dbReference>
<dbReference type="PANTHER" id="PTHR34220:SF7">
    <property type="entry name" value="SENSOR HISTIDINE KINASE YPDA"/>
    <property type="match status" value="1"/>
</dbReference>
<evidence type="ECO:0000256" key="5">
    <source>
        <dbReference type="ARBA" id="ARBA00022553"/>
    </source>
</evidence>
<feature type="transmembrane region" description="Helical" evidence="14">
    <location>
        <begin position="25"/>
        <end position="47"/>
    </location>
</feature>
<evidence type="ECO:0000313" key="17">
    <source>
        <dbReference type="EMBL" id="OXM85082.1"/>
    </source>
</evidence>
<accession>A0A229UNW0</accession>
<dbReference type="GO" id="GO:0005886">
    <property type="term" value="C:plasma membrane"/>
    <property type="evidence" value="ECO:0007669"/>
    <property type="project" value="UniProtKB-SubCell"/>
</dbReference>
<gene>
    <name evidence="17" type="ORF">CF651_15830</name>
</gene>
<evidence type="ECO:0000256" key="7">
    <source>
        <dbReference type="ARBA" id="ARBA00022692"/>
    </source>
</evidence>
<dbReference type="GO" id="GO:0005524">
    <property type="term" value="F:ATP binding"/>
    <property type="evidence" value="ECO:0007669"/>
    <property type="project" value="UniProtKB-KW"/>
</dbReference>
<evidence type="ECO:0000256" key="10">
    <source>
        <dbReference type="ARBA" id="ARBA00022840"/>
    </source>
</evidence>
<organism evidence="17 18">
    <name type="scientific">Paenibacillus rigui</name>
    <dbReference type="NCBI Taxonomy" id="554312"/>
    <lineage>
        <taxon>Bacteria</taxon>
        <taxon>Bacillati</taxon>
        <taxon>Bacillota</taxon>
        <taxon>Bacilli</taxon>
        <taxon>Bacillales</taxon>
        <taxon>Paenibacillaceae</taxon>
        <taxon>Paenibacillus</taxon>
    </lineage>
</organism>
<dbReference type="EC" id="2.7.13.3" evidence="3"/>
<evidence type="ECO:0000256" key="8">
    <source>
        <dbReference type="ARBA" id="ARBA00022741"/>
    </source>
</evidence>
<dbReference type="RefSeq" id="WP_094015845.1">
    <property type="nucleotide sequence ID" value="NZ_NMQW01000023.1"/>
</dbReference>
<dbReference type="PANTHER" id="PTHR34220">
    <property type="entry name" value="SENSOR HISTIDINE KINASE YPDA"/>
    <property type="match status" value="1"/>
</dbReference>
<dbReference type="Gene3D" id="3.30.450.20">
    <property type="entry name" value="PAS domain"/>
    <property type="match status" value="1"/>
</dbReference>
<keyword evidence="4" id="KW-1003">Cell membrane</keyword>
<dbReference type="InterPro" id="IPR033479">
    <property type="entry name" value="dCache_1"/>
</dbReference>
<keyword evidence="12" id="KW-0902">Two-component regulatory system</keyword>
<keyword evidence="7 14" id="KW-0812">Transmembrane</keyword>
<dbReference type="InterPro" id="IPR003660">
    <property type="entry name" value="HAMP_dom"/>
</dbReference>
<dbReference type="Pfam" id="PF02743">
    <property type="entry name" value="dCache_1"/>
    <property type="match status" value="1"/>
</dbReference>
<dbReference type="Pfam" id="PF02518">
    <property type="entry name" value="HATPase_c"/>
    <property type="match status" value="1"/>
</dbReference>
<dbReference type="PROSITE" id="PS50109">
    <property type="entry name" value="HIS_KIN"/>
    <property type="match status" value="1"/>
</dbReference>
<feature type="transmembrane region" description="Helical" evidence="14">
    <location>
        <begin position="302"/>
        <end position="323"/>
    </location>
</feature>
<evidence type="ECO:0000256" key="2">
    <source>
        <dbReference type="ARBA" id="ARBA00004651"/>
    </source>
</evidence>
<keyword evidence="6" id="KW-0808">Transferase</keyword>
<keyword evidence="18" id="KW-1185">Reference proteome</keyword>
<reference evidence="17 18" key="1">
    <citation type="submission" date="2017-07" db="EMBL/GenBank/DDBJ databases">
        <title>Genome sequencing and assembly of Paenibacillus rigui.</title>
        <authorList>
            <person name="Mayilraj S."/>
        </authorList>
    </citation>
    <scope>NUCLEOTIDE SEQUENCE [LARGE SCALE GENOMIC DNA]</scope>
    <source>
        <strain evidence="17 18">JCM 16352</strain>
    </source>
</reference>
<evidence type="ECO:0000256" key="9">
    <source>
        <dbReference type="ARBA" id="ARBA00022777"/>
    </source>
</evidence>
<dbReference type="PROSITE" id="PS50885">
    <property type="entry name" value="HAMP"/>
    <property type="match status" value="1"/>
</dbReference>
<dbReference type="InterPro" id="IPR005467">
    <property type="entry name" value="His_kinase_dom"/>
</dbReference>
<keyword evidence="10" id="KW-0067">ATP-binding</keyword>
<evidence type="ECO:0000256" key="1">
    <source>
        <dbReference type="ARBA" id="ARBA00000085"/>
    </source>
</evidence>
<evidence type="ECO:0000256" key="6">
    <source>
        <dbReference type="ARBA" id="ARBA00022679"/>
    </source>
</evidence>
<sequence>MAMIKSFKRWFYGLIDTWKVKSIQFIITMSFTLITISVMLIVSVILYNKFSQTAEQNTFLSNQQIVEQVSYNLDIYLKGMDEVFDLVDQKIRKSQGIPNETLMEQLETILDSREDIVSMALFTSDGDLITGLPQAELRRNTKLTEQSWFRSAIESPDHLSFSLPHIQNLYKGQYQWVVSMSKGITISRNNESIGAVLMVDVNFKTLDDLFRKVNLGQKGYVYILDESAGNIIYHPQQQLIYAGLKYENVEKALKYTFGSYVDETDGVKRLITIKTVNNIGWKIIGVSYMDEIVTTKNEIGGFISWLLLAVLVLVLLISGFMSAKISQPIKRLEKSMRKVEQGDFEIHIPVQGDDEVGRLSRRFNLMVANIRELTEQIIHEQEAKRESELEVLQAQINPHFLYNTLNSVVRMAGSGKSEDVITMITSLSKFFRISLSRGKRIITVREELEHIRNYLIIQNIRYKNKFDYEITADEEVLSCKTLKLILQPLVENAIYHGIEMMADDGWIHISAGIEEGKVLLEVKDNGLGIPPDKLGSILSGEVKSDEGSGVGVKNVHERIRLTFGNEYGLQIESQLEEGTSVKVWIPILKEEGEVEPI</sequence>
<keyword evidence="11 14" id="KW-1133">Transmembrane helix</keyword>
<protein>
    <recommendedName>
        <fullName evidence="3">histidine kinase</fullName>
        <ecNumber evidence="3">2.7.13.3</ecNumber>
    </recommendedName>
</protein>
<dbReference type="CDD" id="cd06225">
    <property type="entry name" value="HAMP"/>
    <property type="match status" value="1"/>
</dbReference>
<dbReference type="EMBL" id="NMQW01000023">
    <property type="protein sequence ID" value="OXM85082.1"/>
    <property type="molecule type" value="Genomic_DNA"/>
</dbReference>
<dbReference type="GO" id="GO:0000155">
    <property type="term" value="F:phosphorelay sensor kinase activity"/>
    <property type="evidence" value="ECO:0007669"/>
    <property type="project" value="InterPro"/>
</dbReference>
<evidence type="ECO:0000313" key="18">
    <source>
        <dbReference type="Proteomes" id="UP000215509"/>
    </source>
</evidence>
<dbReference type="PRINTS" id="PR00344">
    <property type="entry name" value="BCTRLSENSOR"/>
</dbReference>
<keyword evidence="9 17" id="KW-0418">Kinase</keyword>
<dbReference type="SUPFAM" id="SSF55874">
    <property type="entry name" value="ATPase domain of HSP90 chaperone/DNA topoisomerase II/histidine kinase"/>
    <property type="match status" value="1"/>
</dbReference>
<dbReference type="InterPro" id="IPR003594">
    <property type="entry name" value="HATPase_dom"/>
</dbReference>
<evidence type="ECO:0000256" key="4">
    <source>
        <dbReference type="ARBA" id="ARBA00022475"/>
    </source>
</evidence>
<evidence type="ECO:0000256" key="14">
    <source>
        <dbReference type="SAM" id="Phobius"/>
    </source>
</evidence>
<dbReference type="SUPFAM" id="SSF158472">
    <property type="entry name" value="HAMP domain-like"/>
    <property type="match status" value="1"/>
</dbReference>
<dbReference type="Gene3D" id="6.10.340.10">
    <property type="match status" value="1"/>
</dbReference>
<evidence type="ECO:0000259" key="15">
    <source>
        <dbReference type="PROSITE" id="PS50109"/>
    </source>
</evidence>
<dbReference type="InterPro" id="IPR010559">
    <property type="entry name" value="Sig_transdc_His_kin_internal"/>
</dbReference>
<feature type="domain" description="HAMP" evidence="16">
    <location>
        <begin position="323"/>
        <end position="375"/>
    </location>
</feature>
<feature type="domain" description="Histidine kinase" evidence="15">
    <location>
        <begin position="482"/>
        <end position="589"/>
    </location>
</feature>
<evidence type="ECO:0000256" key="3">
    <source>
        <dbReference type="ARBA" id="ARBA00012438"/>
    </source>
</evidence>
<comment type="subcellular location">
    <subcellularLocation>
        <location evidence="2">Cell membrane</location>
        <topology evidence="2">Multi-pass membrane protein</topology>
    </subcellularLocation>
</comment>
<dbReference type="SMART" id="SM00304">
    <property type="entry name" value="HAMP"/>
    <property type="match status" value="1"/>
</dbReference>
<name>A0A229UNW0_9BACL</name>
<dbReference type="CDD" id="cd12912">
    <property type="entry name" value="PDC2_MCP_like"/>
    <property type="match status" value="1"/>
</dbReference>
<evidence type="ECO:0000259" key="16">
    <source>
        <dbReference type="PROSITE" id="PS50885"/>
    </source>
</evidence>
<dbReference type="InterPro" id="IPR036890">
    <property type="entry name" value="HATPase_C_sf"/>
</dbReference>
<evidence type="ECO:0000256" key="13">
    <source>
        <dbReference type="ARBA" id="ARBA00023136"/>
    </source>
</evidence>
<keyword evidence="13 14" id="KW-0472">Membrane</keyword>
<dbReference type="InterPro" id="IPR004358">
    <property type="entry name" value="Sig_transdc_His_kin-like_C"/>
</dbReference>
<dbReference type="AlphaFoldDB" id="A0A229UNW0"/>
<comment type="caution">
    <text evidence="17">The sequence shown here is derived from an EMBL/GenBank/DDBJ whole genome shotgun (WGS) entry which is preliminary data.</text>
</comment>
<dbReference type="Pfam" id="PF00672">
    <property type="entry name" value="HAMP"/>
    <property type="match status" value="1"/>
</dbReference>
<evidence type="ECO:0000256" key="11">
    <source>
        <dbReference type="ARBA" id="ARBA00022989"/>
    </source>
</evidence>
<dbReference type="SMART" id="SM00387">
    <property type="entry name" value="HATPase_c"/>
    <property type="match status" value="1"/>
</dbReference>
<dbReference type="InterPro" id="IPR050640">
    <property type="entry name" value="Bact_2-comp_sensor_kinase"/>
</dbReference>
<proteinExistence type="predicted"/>
<dbReference type="Gene3D" id="3.30.565.10">
    <property type="entry name" value="Histidine kinase-like ATPase, C-terminal domain"/>
    <property type="match status" value="1"/>
</dbReference>